<organism evidence="3 4">
    <name type="scientific">Fibrella aquatilis</name>
    <dbReference type="NCBI Taxonomy" id="2817059"/>
    <lineage>
        <taxon>Bacteria</taxon>
        <taxon>Pseudomonadati</taxon>
        <taxon>Bacteroidota</taxon>
        <taxon>Cytophagia</taxon>
        <taxon>Cytophagales</taxon>
        <taxon>Spirosomataceae</taxon>
        <taxon>Fibrella</taxon>
    </lineage>
</organism>
<evidence type="ECO:0000259" key="2">
    <source>
        <dbReference type="Pfam" id="PF24832"/>
    </source>
</evidence>
<name>A0A939GBF4_9BACT</name>
<evidence type="ECO:0000313" key="4">
    <source>
        <dbReference type="Proteomes" id="UP000664795"/>
    </source>
</evidence>
<reference evidence="3 4" key="1">
    <citation type="submission" date="2021-03" db="EMBL/GenBank/DDBJ databases">
        <title>Fibrella sp. HMF5036 genome sequencing and assembly.</title>
        <authorList>
            <person name="Kang H."/>
            <person name="Kim H."/>
            <person name="Bae S."/>
            <person name="Joh K."/>
        </authorList>
    </citation>
    <scope>NUCLEOTIDE SEQUENCE [LARGE SCALE GENOMIC DNA]</scope>
    <source>
        <strain evidence="3 4">HMF5036</strain>
    </source>
</reference>
<sequence length="157" mass="18050">MEYTYYLRNSDSQHRVGSIFTILTVLVAAINGAVVQFADNYLIMKRFNNFSSVLQDWESIPVPGRLYIQGDKKDGWQESVFWAVSSKEAKDALFVDGPYGSVPDFLKEERAKSFLETATFQDIIDNKLENNPQLSISEEAVFYNAVLYYLEQDDFED</sequence>
<evidence type="ECO:0000256" key="1">
    <source>
        <dbReference type="SAM" id="Phobius"/>
    </source>
</evidence>
<dbReference type="AlphaFoldDB" id="A0A939GBF4"/>
<keyword evidence="4" id="KW-1185">Reference proteome</keyword>
<protein>
    <recommendedName>
        <fullName evidence="2">DUF7716 domain-containing protein</fullName>
    </recommendedName>
</protein>
<keyword evidence="1" id="KW-1133">Transmembrane helix</keyword>
<proteinExistence type="predicted"/>
<dbReference type="RefSeq" id="WP_207337260.1">
    <property type="nucleotide sequence ID" value="NZ_JAFMYU010000018.1"/>
</dbReference>
<keyword evidence="1" id="KW-0472">Membrane</keyword>
<feature type="domain" description="DUF7716" evidence="2">
    <location>
        <begin position="51"/>
        <end position="155"/>
    </location>
</feature>
<dbReference type="EMBL" id="JAFMYU010000018">
    <property type="protein sequence ID" value="MBO0933303.1"/>
    <property type="molecule type" value="Genomic_DNA"/>
</dbReference>
<gene>
    <name evidence="3" type="ORF">J2I48_20000</name>
</gene>
<dbReference type="Pfam" id="PF24832">
    <property type="entry name" value="DUF7716"/>
    <property type="match status" value="1"/>
</dbReference>
<comment type="caution">
    <text evidence="3">The sequence shown here is derived from an EMBL/GenBank/DDBJ whole genome shotgun (WGS) entry which is preliminary data.</text>
</comment>
<accession>A0A939GBF4</accession>
<feature type="transmembrane region" description="Helical" evidence="1">
    <location>
        <begin position="16"/>
        <end position="38"/>
    </location>
</feature>
<keyword evidence="1" id="KW-0812">Transmembrane</keyword>
<dbReference type="InterPro" id="IPR056133">
    <property type="entry name" value="DUF7716"/>
</dbReference>
<evidence type="ECO:0000313" key="3">
    <source>
        <dbReference type="EMBL" id="MBO0933303.1"/>
    </source>
</evidence>
<dbReference type="Proteomes" id="UP000664795">
    <property type="component" value="Unassembled WGS sequence"/>
</dbReference>